<comment type="caution">
    <text evidence="1">The sequence shown here is derived from an EMBL/GenBank/DDBJ whole genome shotgun (WGS) entry which is preliminary data.</text>
</comment>
<evidence type="ECO:0000313" key="2">
    <source>
        <dbReference type="Proteomes" id="UP000247792"/>
    </source>
</evidence>
<dbReference type="EMBL" id="QJKB01000001">
    <property type="protein sequence ID" value="PXX46965.1"/>
    <property type="molecule type" value="Genomic_DNA"/>
</dbReference>
<dbReference type="Proteomes" id="UP000247792">
    <property type="component" value="Unassembled WGS sequence"/>
</dbReference>
<name>A0A318JGS1_9BURK</name>
<reference evidence="1 2" key="1">
    <citation type="submission" date="2018-05" db="EMBL/GenBank/DDBJ databases">
        <title>Genomic Encyclopedia of Type Strains, Phase IV (KMG-IV): sequencing the most valuable type-strain genomes for metagenomic binning, comparative biology and taxonomic classification.</title>
        <authorList>
            <person name="Goeker M."/>
        </authorList>
    </citation>
    <scope>NUCLEOTIDE SEQUENCE [LARGE SCALE GENOMIC DNA]</scope>
    <source>
        <strain evidence="1 2">DSM 19792</strain>
    </source>
</reference>
<dbReference type="Pfam" id="PF18143">
    <property type="entry name" value="HAD_SAK_2"/>
    <property type="match status" value="1"/>
</dbReference>
<evidence type="ECO:0000313" key="1">
    <source>
        <dbReference type="EMBL" id="PXX46965.1"/>
    </source>
</evidence>
<sequence>MRAPTITHLQWHMILFLDFDGVLHPEPCHNEVQLFSCLPRLEAILRDYPAVQIVISSTWREGRSISEIRSYFSDDISARIIGVTPAWNDIPDITEVIGYKRHAEIEGWLRYSGEPWQDWVAIDDKAYLFKPFLQNLVKTNPAKGLDECAELDLRLRFEKARS</sequence>
<organism evidence="1 2">
    <name type="scientific">Undibacterium pigrum</name>
    <dbReference type="NCBI Taxonomy" id="401470"/>
    <lineage>
        <taxon>Bacteria</taxon>
        <taxon>Pseudomonadati</taxon>
        <taxon>Pseudomonadota</taxon>
        <taxon>Betaproteobacteria</taxon>
        <taxon>Burkholderiales</taxon>
        <taxon>Oxalobacteraceae</taxon>
        <taxon>Undibacterium</taxon>
    </lineage>
</organism>
<keyword evidence="2" id="KW-1185">Reference proteome</keyword>
<dbReference type="AlphaFoldDB" id="A0A318JGS1"/>
<accession>A0A318JGS1</accession>
<gene>
    <name evidence="1" type="ORF">DFR42_101541</name>
</gene>
<proteinExistence type="predicted"/>
<protein>
    <submittedName>
        <fullName evidence="1">Uncharacterized protein</fullName>
    </submittedName>
</protein>